<evidence type="ECO:0000313" key="2">
    <source>
        <dbReference type="Proteomes" id="UP000053477"/>
    </source>
</evidence>
<dbReference type="EMBL" id="KQ086427">
    <property type="protein sequence ID" value="KLO04810.1"/>
    <property type="molecule type" value="Genomic_DNA"/>
</dbReference>
<reference evidence="1 2" key="1">
    <citation type="submission" date="2015-04" db="EMBL/GenBank/DDBJ databases">
        <title>Complete genome sequence of Schizopora paradoxa KUC8140, a cosmopolitan wood degrader in East Asia.</title>
        <authorList>
            <consortium name="DOE Joint Genome Institute"/>
            <person name="Min B."/>
            <person name="Park H."/>
            <person name="Jang Y."/>
            <person name="Kim J.-J."/>
            <person name="Kim K.H."/>
            <person name="Pangilinan J."/>
            <person name="Lipzen A."/>
            <person name="Riley R."/>
            <person name="Grigoriev I.V."/>
            <person name="Spatafora J.W."/>
            <person name="Choi I.-G."/>
        </authorList>
    </citation>
    <scope>NUCLEOTIDE SEQUENCE [LARGE SCALE GENOMIC DNA]</scope>
    <source>
        <strain evidence="1 2">KUC8140</strain>
    </source>
</reference>
<dbReference type="Proteomes" id="UP000053477">
    <property type="component" value="Unassembled WGS sequence"/>
</dbReference>
<sequence>MDEARVDLFKSSWNRSSLKLAPSTLVLKHYYMYEARETGVNDVFGESLSLLAKDWHHSPPLEELVLRGDIIDPHFGADVEAYAPNLRTLLCS</sequence>
<name>A0A0H2QZ05_9AGAM</name>
<protein>
    <submittedName>
        <fullName evidence="1">Uncharacterized protein</fullName>
    </submittedName>
</protein>
<gene>
    <name evidence="1" type="ORF">SCHPADRAFT_744769</name>
</gene>
<organism evidence="1 2">
    <name type="scientific">Schizopora paradoxa</name>
    <dbReference type="NCBI Taxonomy" id="27342"/>
    <lineage>
        <taxon>Eukaryota</taxon>
        <taxon>Fungi</taxon>
        <taxon>Dikarya</taxon>
        <taxon>Basidiomycota</taxon>
        <taxon>Agaricomycotina</taxon>
        <taxon>Agaricomycetes</taxon>
        <taxon>Hymenochaetales</taxon>
        <taxon>Schizoporaceae</taxon>
        <taxon>Schizopora</taxon>
    </lineage>
</organism>
<evidence type="ECO:0000313" key="1">
    <source>
        <dbReference type="EMBL" id="KLO04810.1"/>
    </source>
</evidence>
<dbReference type="InParanoid" id="A0A0H2QZ05"/>
<keyword evidence="2" id="KW-1185">Reference proteome</keyword>
<dbReference type="AlphaFoldDB" id="A0A0H2QZ05"/>
<proteinExistence type="predicted"/>
<accession>A0A0H2QZ05</accession>